<dbReference type="KEGG" id="asag:FGM00_12390"/>
<dbReference type="CDD" id="cd05907">
    <property type="entry name" value="VL_LC_FACS_like"/>
    <property type="match status" value="1"/>
</dbReference>
<sequence>MTMTRLFDLLYHQLNDNPIDKSLNVRDANGQWQSYSTAAFVETVEQAASGLLELGLEPGDKVALVVYKNRPEFVIMDFALQLVGMVSVPLYPTISVGEYEYILKEAEVKAAFCGGDDLFYKLSETQKKVPSLKQIFTFDQEPKASFWKTICNSTNSAAVESIKEGILADDLATIIYTSGTTGNPKGVMLTHGNVMHVVRETEPHMAAKAGDPVLSFLPLCHIFERAVSMVYIFKGTRVYFAGTDNLSGPDGDLAAVKPVTFATVPRLLEKIYEAIYNKGLSLEGAKKKIFFWALALTDSWEPNQKISFGQKLKWKIADKLIFSKWREALGGQVNAIVTGAAPCPVKIMRVFCAAGIPIREGYGLTETSPTLTVNTMEQDGVMLGTAGPAIAGVEIKIYASEGDYNEDEGEILAHGPNVMLGYYKKPEVNAQVFREIDKKRWFCTGDIGKLVKGPTGREFLKITDRKKELLKTSGGKYVAPAPIENRVKEEFLVEQMMVIGDKQKFVSALILPAEEALKSYCAKKEIPWTTMAEVIKHKKVIRRYQKIIDKYNPEFGHVEQIKKFRLLSSPWLPVHDNGAEAELTPTLKLKRRVIREKFQKEIASIYTD</sequence>
<dbReference type="EMBL" id="CP040710">
    <property type="protein sequence ID" value="QCX00869.1"/>
    <property type="molecule type" value="Genomic_DNA"/>
</dbReference>
<dbReference type="InterPro" id="IPR042099">
    <property type="entry name" value="ANL_N_sf"/>
</dbReference>
<dbReference type="InterPro" id="IPR000873">
    <property type="entry name" value="AMP-dep_synth/lig_dom"/>
</dbReference>
<feature type="domain" description="AMP-dependent synthetase/ligase" evidence="3">
    <location>
        <begin position="13"/>
        <end position="423"/>
    </location>
</feature>
<dbReference type="Proteomes" id="UP000310017">
    <property type="component" value="Chromosome"/>
</dbReference>
<accession>A0A5B7SU40</accession>
<evidence type="ECO:0000259" key="3">
    <source>
        <dbReference type="Pfam" id="PF00501"/>
    </source>
</evidence>
<evidence type="ECO:0000256" key="2">
    <source>
        <dbReference type="ARBA" id="ARBA00022840"/>
    </source>
</evidence>
<evidence type="ECO:0000313" key="4">
    <source>
        <dbReference type="EMBL" id="QCX00869.1"/>
    </source>
</evidence>
<reference evidence="4 5" key="1">
    <citation type="submission" date="2019-05" db="EMBL/GenBank/DDBJ databases">
        <title>Genome sequencing of F202Z8.</title>
        <authorList>
            <person name="Kwon Y.M."/>
        </authorList>
    </citation>
    <scope>NUCLEOTIDE SEQUENCE [LARGE SCALE GENOMIC DNA]</scope>
    <source>
        <strain evidence="4 5">F202Z8</strain>
    </source>
</reference>
<dbReference type="Pfam" id="PF23562">
    <property type="entry name" value="AMP-binding_C_3"/>
    <property type="match status" value="1"/>
</dbReference>
<dbReference type="SUPFAM" id="SSF56801">
    <property type="entry name" value="Acetyl-CoA synthetase-like"/>
    <property type="match status" value="1"/>
</dbReference>
<dbReference type="OrthoDB" id="9803968at2"/>
<protein>
    <submittedName>
        <fullName evidence="4">AMP-binding protein</fullName>
    </submittedName>
</protein>
<dbReference type="PROSITE" id="PS00455">
    <property type="entry name" value="AMP_BINDING"/>
    <property type="match status" value="1"/>
</dbReference>
<dbReference type="GO" id="GO:0005524">
    <property type="term" value="F:ATP binding"/>
    <property type="evidence" value="ECO:0007669"/>
    <property type="project" value="UniProtKB-KW"/>
</dbReference>
<evidence type="ECO:0000256" key="1">
    <source>
        <dbReference type="ARBA" id="ARBA00022741"/>
    </source>
</evidence>
<keyword evidence="2" id="KW-0067">ATP-binding</keyword>
<dbReference type="PRINTS" id="PR00154">
    <property type="entry name" value="AMPBINDING"/>
</dbReference>
<keyword evidence="1" id="KW-0547">Nucleotide-binding</keyword>
<dbReference type="InterPro" id="IPR020459">
    <property type="entry name" value="AMP-binding"/>
</dbReference>
<dbReference type="Pfam" id="PF00501">
    <property type="entry name" value="AMP-binding"/>
    <property type="match status" value="1"/>
</dbReference>
<dbReference type="InterPro" id="IPR020845">
    <property type="entry name" value="AMP-binding_CS"/>
</dbReference>
<evidence type="ECO:0000313" key="5">
    <source>
        <dbReference type="Proteomes" id="UP000310017"/>
    </source>
</evidence>
<gene>
    <name evidence="4" type="ORF">FGM00_12390</name>
</gene>
<dbReference type="AlphaFoldDB" id="A0A5B7SU40"/>
<dbReference type="Gene3D" id="3.40.50.12780">
    <property type="entry name" value="N-terminal domain of ligase-like"/>
    <property type="match status" value="1"/>
</dbReference>
<dbReference type="GO" id="GO:0004467">
    <property type="term" value="F:long-chain fatty acid-CoA ligase activity"/>
    <property type="evidence" value="ECO:0007669"/>
    <property type="project" value="TreeGrafter"/>
</dbReference>
<name>A0A5B7SU40_9FLAO</name>
<dbReference type="PANTHER" id="PTHR43272">
    <property type="entry name" value="LONG-CHAIN-FATTY-ACID--COA LIGASE"/>
    <property type="match status" value="1"/>
</dbReference>
<dbReference type="PANTHER" id="PTHR43272:SF33">
    <property type="entry name" value="AMP-BINDING DOMAIN-CONTAINING PROTEIN-RELATED"/>
    <property type="match status" value="1"/>
</dbReference>
<proteinExistence type="predicted"/>
<dbReference type="GO" id="GO:0016020">
    <property type="term" value="C:membrane"/>
    <property type="evidence" value="ECO:0007669"/>
    <property type="project" value="TreeGrafter"/>
</dbReference>
<organism evidence="4 5">
    <name type="scientific">Aggregatimonas sangjinii</name>
    <dbReference type="NCBI Taxonomy" id="2583587"/>
    <lineage>
        <taxon>Bacteria</taxon>
        <taxon>Pseudomonadati</taxon>
        <taxon>Bacteroidota</taxon>
        <taxon>Flavobacteriia</taxon>
        <taxon>Flavobacteriales</taxon>
        <taxon>Flavobacteriaceae</taxon>
        <taxon>Aggregatimonas</taxon>
    </lineage>
</organism>
<keyword evidence="5" id="KW-1185">Reference proteome</keyword>